<dbReference type="PANTHER" id="PTHR11575:SF6">
    <property type="entry name" value="2',3'-CYCLIC-NUCLEOTIDE 2'-PHOSPHODIESTERASE_3'-NUCLEOTIDASE"/>
    <property type="match status" value="1"/>
</dbReference>
<dbReference type="eggNOG" id="COG0737">
    <property type="taxonomic scope" value="Bacteria"/>
</dbReference>
<dbReference type="PRINTS" id="PR01607">
    <property type="entry name" value="APYRASEFAMLY"/>
</dbReference>
<organism evidence="6 7">
    <name type="scientific">Roseivivax marinus</name>
    <dbReference type="NCBI Taxonomy" id="1379903"/>
    <lineage>
        <taxon>Bacteria</taxon>
        <taxon>Pseudomonadati</taxon>
        <taxon>Pseudomonadota</taxon>
        <taxon>Alphaproteobacteria</taxon>
        <taxon>Rhodobacterales</taxon>
        <taxon>Roseobacteraceae</taxon>
        <taxon>Roseivivax</taxon>
    </lineage>
</organism>
<dbReference type="STRING" id="1379903.ATO8_17765"/>
<feature type="domain" description="Calcineurin-like phosphoesterase" evidence="4">
    <location>
        <begin position="21"/>
        <end position="260"/>
    </location>
</feature>
<dbReference type="InterPro" id="IPR008334">
    <property type="entry name" value="5'-Nucleotdase_C"/>
</dbReference>
<dbReference type="InterPro" id="IPR004843">
    <property type="entry name" value="Calcineurin-like_PHP"/>
</dbReference>
<dbReference type="Pfam" id="PF00149">
    <property type="entry name" value="Metallophos"/>
    <property type="match status" value="1"/>
</dbReference>
<evidence type="ECO:0000256" key="3">
    <source>
        <dbReference type="RuleBase" id="RU362119"/>
    </source>
</evidence>
<dbReference type="InterPro" id="IPR036907">
    <property type="entry name" value="5'-Nucleotdase_C_sf"/>
</dbReference>
<dbReference type="Gene3D" id="3.90.780.10">
    <property type="entry name" value="5'-Nucleotidase, C-terminal domain"/>
    <property type="match status" value="1"/>
</dbReference>
<keyword evidence="3 6" id="KW-0378">Hydrolase</keyword>
<comment type="caution">
    <text evidence="6">The sequence shown here is derived from an EMBL/GenBank/DDBJ whole genome shotgun (WGS) entry which is preliminary data.</text>
</comment>
<keyword evidence="2" id="KW-0732">Signal</keyword>
<feature type="domain" description="5'-Nucleotidase C-terminal" evidence="5">
    <location>
        <begin position="430"/>
        <end position="564"/>
    </location>
</feature>
<comment type="similarity">
    <text evidence="1 3">Belongs to the 5'-nucleotidase family.</text>
</comment>
<proteinExistence type="inferred from homology"/>
<dbReference type="PATRIC" id="fig|1317118.6.peg.3656"/>
<dbReference type="EC" id="3.1.4.16" evidence="6"/>
<dbReference type="GO" id="GO:0046872">
    <property type="term" value="F:metal ion binding"/>
    <property type="evidence" value="ECO:0007669"/>
    <property type="project" value="InterPro"/>
</dbReference>
<dbReference type="GO" id="GO:0000166">
    <property type="term" value="F:nucleotide binding"/>
    <property type="evidence" value="ECO:0007669"/>
    <property type="project" value="UniProtKB-KW"/>
</dbReference>
<dbReference type="SUPFAM" id="SSF56300">
    <property type="entry name" value="Metallo-dependent phosphatases"/>
    <property type="match status" value="1"/>
</dbReference>
<dbReference type="PANTHER" id="PTHR11575">
    <property type="entry name" value="5'-NUCLEOTIDASE-RELATED"/>
    <property type="match status" value="1"/>
</dbReference>
<dbReference type="Gene3D" id="3.60.21.10">
    <property type="match status" value="1"/>
</dbReference>
<dbReference type="GO" id="GO:0008663">
    <property type="term" value="F:2',3'-cyclic-nucleotide 2'-phosphodiesterase activity"/>
    <property type="evidence" value="ECO:0007669"/>
    <property type="project" value="UniProtKB-EC"/>
</dbReference>
<reference evidence="6 7" key="1">
    <citation type="journal article" date="2014" name="Antonie Van Leeuwenhoek">
        <title>Roseivivax atlanticus sp. nov., isolated from surface seawater of the Atlantic Ocean.</title>
        <authorList>
            <person name="Li G."/>
            <person name="Lai Q."/>
            <person name="Liu X."/>
            <person name="Sun F."/>
            <person name="Shao Z."/>
        </authorList>
    </citation>
    <scope>NUCLEOTIDE SEQUENCE [LARGE SCALE GENOMIC DNA]</scope>
    <source>
        <strain evidence="6 7">22II-s10s</strain>
    </source>
</reference>
<gene>
    <name evidence="6" type="primary">cpdB</name>
    <name evidence="6" type="ORF">ATO8_17765</name>
</gene>
<keyword evidence="3" id="KW-0547">Nucleotide-binding</keyword>
<protein>
    <submittedName>
        <fullName evidence="6">Bifunctional 2',3'-cyclic nucleotide 2'-phosphodiesterase/3'-nucleotidase periplasmic protein</fullName>
        <ecNumber evidence="6">3.1.4.16</ecNumber>
    </submittedName>
</protein>
<name>W4HF52_9RHOB</name>
<keyword evidence="7" id="KW-1185">Reference proteome</keyword>
<dbReference type="InterPro" id="IPR029052">
    <property type="entry name" value="Metallo-depent_PP-like"/>
</dbReference>
<sequence length="649" mass="68827">MDADATRPAPKETIESEALVSVLATTDLHMHLYPHDYATDRPDPRRSLAALARHVAVHRARTPNGILVDNGDVIQGTAMGDWAAGRLAADHDAAHPAITAMNLLGYDAATVGNHEFDYGLGMLRRCHGAAGFPVVLANLRPAGAAAEALFPPWTILRREIRDLAGRWRRLRIGVVGFAPVETLTWDRARLGGALRAEPMADCARRMVPELRAAGADIVIALCHAGIDDDAEGESRDADAGALDVARVPGVDAVVAGHSHTLHAAPSPVMVPGAGRGAWNGENAGARMSAGTRPAAVPELGLAPIVSPGSRGTHLGRIDLRVRCRDDGRWSVLRGSASLVPATAVPVAPGAAGTGEAAALYARVLNALEPAHRRTLARIRRPVTELSAPLTSYFADAGDHAMARCVARAVRAHLDEVGLDRSDGTPLLVATSLFSTGGRGDPSDYVDIAPGPLLVRDLARLSPFANTVQVRRVRGAVLRQWLERSARAFRTVTPGARDVPLRDLAVPGYDIDTVDGLGWRIDLSRPVGDRVRDLVTGDGPLAEDDPVDVAVTDYRAAGSNGFPDLADAQLRHADASTVPDILARILGRLGPGDHEEPRCAGWRFAAMPGTTARLRTGPGARRHKSLARRLGLEDTGVTDAEGYALFRLHL</sequence>
<dbReference type="Proteomes" id="UP000019063">
    <property type="component" value="Unassembled WGS sequence"/>
</dbReference>
<evidence type="ECO:0000259" key="4">
    <source>
        <dbReference type="Pfam" id="PF00149"/>
    </source>
</evidence>
<dbReference type="PROSITE" id="PS00786">
    <property type="entry name" value="5_NUCLEOTIDASE_2"/>
    <property type="match status" value="1"/>
</dbReference>
<dbReference type="SUPFAM" id="SSF55816">
    <property type="entry name" value="5'-nucleotidase (syn. UDP-sugar hydrolase), C-terminal domain"/>
    <property type="match status" value="1"/>
</dbReference>
<evidence type="ECO:0000313" key="7">
    <source>
        <dbReference type="Proteomes" id="UP000019063"/>
    </source>
</evidence>
<dbReference type="AlphaFoldDB" id="W4HF52"/>
<evidence type="ECO:0000256" key="1">
    <source>
        <dbReference type="ARBA" id="ARBA00006654"/>
    </source>
</evidence>
<dbReference type="GO" id="GO:0009166">
    <property type="term" value="P:nucleotide catabolic process"/>
    <property type="evidence" value="ECO:0007669"/>
    <property type="project" value="InterPro"/>
</dbReference>
<dbReference type="Pfam" id="PF02872">
    <property type="entry name" value="5_nucleotid_C"/>
    <property type="match status" value="1"/>
</dbReference>
<dbReference type="EMBL" id="AQQW01000013">
    <property type="protein sequence ID" value="ETW11339.1"/>
    <property type="molecule type" value="Genomic_DNA"/>
</dbReference>
<evidence type="ECO:0000256" key="2">
    <source>
        <dbReference type="ARBA" id="ARBA00022729"/>
    </source>
</evidence>
<dbReference type="GO" id="GO:0030288">
    <property type="term" value="C:outer membrane-bounded periplasmic space"/>
    <property type="evidence" value="ECO:0007669"/>
    <property type="project" value="TreeGrafter"/>
</dbReference>
<accession>W4HF52</accession>
<evidence type="ECO:0000259" key="5">
    <source>
        <dbReference type="Pfam" id="PF02872"/>
    </source>
</evidence>
<dbReference type="InterPro" id="IPR006179">
    <property type="entry name" value="5_nucleotidase/apyrase"/>
</dbReference>
<dbReference type="RefSeq" id="WP_043846502.1">
    <property type="nucleotide sequence ID" value="NZ_AQQW01000013.1"/>
</dbReference>
<dbReference type="InterPro" id="IPR006146">
    <property type="entry name" value="5'-Nucleotdase_CS"/>
</dbReference>
<evidence type="ECO:0000313" key="6">
    <source>
        <dbReference type="EMBL" id="ETW11339.1"/>
    </source>
</evidence>